<dbReference type="InterPro" id="IPR020624">
    <property type="entry name" value="Schiff_base-form_aldolases_CS"/>
</dbReference>
<dbReference type="PROSITE" id="PS00665">
    <property type="entry name" value="DHDPS_1"/>
    <property type="match status" value="1"/>
</dbReference>
<dbReference type="PANTHER" id="PTHR12128">
    <property type="entry name" value="DIHYDRODIPICOLINATE SYNTHASE"/>
    <property type="match status" value="1"/>
</dbReference>
<accession>A0A381WVP2</accession>
<dbReference type="CDD" id="cd00408">
    <property type="entry name" value="DHDPS-like"/>
    <property type="match status" value="1"/>
</dbReference>
<dbReference type="PANTHER" id="PTHR12128:SF66">
    <property type="entry name" value="4-HYDROXY-2-OXOGLUTARATE ALDOLASE, MITOCHONDRIAL"/>
    <property type="match status" value="1"/>
</dbReference>
<evidence type="ECO:0000256" key="1">
    <source>
        <dbReference type="ARBA" id="ARBA00023239"/>
    </source>
</evidence>
<proteinExistence type="predicted"/>
<evidence type="ECO:0000256" key="2">
    <source>
        <dbReference type="ARBA" id="ARBA00023270"/>
    </source>
</evidence>
<dbReference type="Gene3D" id="3.20.20.70">
    <property type="entry name" value="Aldolase class I"/>
    <property type="match status" value="1"/>
</dbReference>
<keyword evidence="2" id="KW-0704">Schiff base</keyword>
<dbReference type="Pfam" id="PF00701">
    <property type="entry name" value="DHDPS"/>
    <property type="match status" value="1"/>
</dbReference>
<dbReference type="GO" id="GO:0008840">
    <property type="term" value="F:4-hydroxy-tetrahydrodipicolinate synthase activity"/>
    <property type="evidence" value="ECO:0007669"/>
    <property type="project" value="TreeGrafter"/>
</dbReference>
<dbReference type="EMBL" id="UINC01012886">
    <property type="protein sequence ID" value="SVA56023.1"/>
    <property type="molecule type" value="Genomic_DNA"/>
</dbReference>
<dbReference type="SMART" id="SM01130">
    <property type="entry name" value="DHDPS"/>
    <property type="match status" value="1"/>
</dbReference>
<protein>
    <recommendedName>
        <fullName evidence="4">4-hydroxy-tetrahydrodipicolinate synthase</fullName>
    </recommendedName>
</protein>
<reference evidence="3" key="1">
    <citation type="submission" date="2018-05" db="EMBL/GenBank/DDBJ databases">
        <authorList>
            <person name="Lanie J.A."/>
            <person name="Ng W.-L."/>
            <person name="Kazmierczak K.M."/>
            <person name="Andrzejewski T.M."/>
            <person name="Davidsen T.M."/>
            <person name="Wayne K.J."/>
            <person name="Tettelin H."/>
            <person name="Glass J.I."/>
            <person name="Rusch D."/>
            <person name="Podicherti R."/>
            <person name="Tsui H.-C.T."/>
            <person name="Winkler M.E."/>
        </authorList>
    </citation>
    <scope>NUCLEOTIDE SEQUENCE</scope>
</reference>
<name>A0A381WVP2_9ZZZZ</name>
<dbReference type="AlphaFoldDB" id="A0A381WVP2"/>
<organism evidence="3">
    <name type="scientific">marine metagenome</name>
    <dbReference type="NCBI Taxonomy" id="408172"/>
    <lineage>
        <taxon>unclassified sequences</taxon>
        <taxon>metagenomes</taxon>
        <taxon>ecological metagenomes</taxon>
    </lineage>
</organism>
<dbReference type="PRINTS" id="PR00146">
    <property type="entry name" value="DHPICSNTHASE"/>
</dbReference>
<sequence length="316" mass="35461">MNNNFLGSFTVAVTPFTEDLANIDFSAWHKFLDWQLSEGVPGIIILGTTGEFLTIKDEERQEFVESTVNHIKNRIPVLVGTANAHTPNAVRYSKEAEELGADGLMISPPYYYTPTHDEIFNYYKEICEQVSIPIMLYNNPFTTNVDMPPKLIAKLTKDFEQIRYIKEASMDAARVFDIIVATNGIMNVFAGERIVESYLLGAVGYVNPYGNYIPKASTRICEMMTDGRVSEAKRIQHLIDEIQEVIGEGHPTYGHQCYSKALAAFAGYPVGDVRPPLTTFKELGNEGKERVEKISSLIGKLNILVDEFDRKSGKKN</sequence>
<dbReference type="PIRSF" id="PIRSF001365">
    <property type="entry name" value="DHDPS"/>
    <property type="match status" value="1"/>
</dbReference>
<dbReference type="InterPro" id="IPR002220">
    <property type="entry name" value="DapA-like"/>
</dbReference>
<evidence type="ECO:0008006" key="4">
    <source>
        <dbReference type="Google" id="ProtNLM"/>
    </source>
</evidence>
<dbReference type="InterPro" id="IPR013785">
    <property type="entry name" value="Aldolase_TIM"/>
</dbReference>
<dbReference type="SUPFAM" id="SSF51569">
    <property type="entry name" value="Aldolase"/>
    <property type="match status" value="1"/>
</dbReference>
<gene>
    <name evidence="3" type="ORF">METZ01_LOCUS108877</name>
</gene>
<dbReference type="GO" id="GO:0005829">
    <property type="term" value="C:cytosol"/>
    <property type="evidence" value="ECO:0007669"/>
    <property type="project" value="TreeGrafter"/>
</dbReference>
<keyword evidence="1" id="KW-0456">Lyase</keyword>
<evidence type="ECO:0000313" key="3">
    <source>
        <dbReference type="EMBL" id="SVA56023.1"/>
    </source>
</evidence>